<feature type="compositionally biased region" description="Polar residues" evidence="1">
    <location>
        <begin position="41"/>
        <end position="55"/>
    </location>
</feature>
<organism evidence="3 4">
    <name type="scientific">Heligmosomoides polygyrus</name>
    <name type="common">Parasitic roundworm</name>
    <dbReference type="NCBI Taxonomy" id="6339"/>
    <lineage>
        <taxon>Eukaryota</taxon>
        <taxon>Metazoa</taxon>
        <taxon>Ecdysozoa</taxon>
        <taxon>Nematoda</taxon>
        <taxon>Chromadorea</taxon>
        <taxon>Rhabditida</taxon>
        <taxon>Rhabditina</taxon>
        <taxon>Rhabditomorpha</taxon>
        <taxon>Strongyloidea</taxon>
        <taxon>Heligmosomidae</taxon>
        <taxon>Heligmosomoides</taxon>
    </lineage>
</organism>
<name>A0A183FUK1_HELPZ</name>
<dbReference type="EMBL" id="UZAH01027265">
    <property type="protein sequence ID" value="VDO90160.1"/>
    <property type="molecule type" value="Genomic_DNA"/>
</dbReference>
<dbReference type="Proteomes" id="UP000050761">
    <property type="component" value="Unassembled WGS sequence"/>
</dbReference>
<keyword evidence="3" id="KW-1185">Reference proteome</keyword>
<protein>
    <submittedName>
        <fullName evidence="2 4">Uncharacterized protein</fullName>
    </submittedName>
</protein>
<accession>A0A3P7YPU2</accession>
<gene>
    <name evidence="2" type="ORF">HPBE_LOCUS11882</name>
</gene>
<evidence type="ECO:0000313" key="4">
    <source>
        <dbReference type="WBParaSite" id="HPBE_0001188101-mRNA-1"/>
    </source>
</evidence>
<dbReference type="WBParaSite" id="HPBE_0001188101-mRNA-1">
    <property type="protein sequence ID" value="HPBE_0001188101-mRNA-1"/>
    <property type="gene ID" value="HPBE_0001188101"/>
</dbReference>
<evidence type="ECO:0000256" key="1">
    <source>
        <dbReference type="SAM" id="MobiDB-lite"/>
    </source>
</evidence>
<evidence type="ECO:0000313" key="2">
    <source>
        <dbReference type="EMBL" id="VDO90160.1"/>
    </source>
</evidence>
<feature type="region of interest" description="Disordered" evidence="1">
    <location>
        <begin position="20"/>
        <end position="89"/>
    </location>
</feature>
<reference evidence="2 3" key="1">
    <citation type="submission" date="2018-11" db="EMBL/GenBank/DDBJ databases">
        <authorList>
            <consortium name="Pathogen Informatics"/>
        </authorList>
    </citation>
    <scope>NUCLEOTIDE SEQUENCE [LARGE SCALE GENOMIC DNA]</scope>
</reference>
<evidence type="ECO:0000313" key="3">
    <source>
        <dbReference type="Proteomes" id="UP000050761"/>
    </source>
</evidence>
<reference evidence="4" key="2">
    <citation type="submission" date="2019-09" db="UniProtKB">
        <authorList>
            <consortium name="WormBaseParasite"/>
        </authorList>
    </citation>
    <scope>IDENTIFICATION</scope>
</reference>
<accession>A0A183FUK1</accession>
<dbReference type="AlphaFoldDB" id="A0A183FUK1"/>
<sequence>MKTLSEVPDGIATAAAASENAVDYGVESDGHDDIRTHHHTNLNSREPNGQVQSGSHQEEAMKEKEKVAEGHIYSHDSLKCPTAGPRGAV</sequence>
<proteinExistence type="predicted"/>
<feature type="compositionally biased region" description="Basic and acidic residues" evidence="1">
    <location>
        <begin position="56"/>
        <end position="78"/>
    </location>
</feature>